<evidence type="ECO:0000313" key="3">
    <source>
        <dbReference type="Proteomes" id="UP000235023"/>
    </source>
</evidence>
<feature type="compositionally biased region" description="Polar residues" evidence="1">
    <location>
        <begin position="94"/>
        <end position="106"/>
    </location>
</feature>
<dbReference type="Proteomes" id="UP000235023">
    <property type="component" value="Unassembled WGS sequence"/>
</dbReference>
<accession>A0A2J5HII6</accession>
<dbReference type="OrthoDB" id="4506518at2759"/>
<dbReference type="AlphaFoldDB" id="A0A2J5HII6"/>
<evidence type="ECO:0000256" key="1">
    <source>
        <dbReference type="SAM" id="MobiDB-lite"/>
    </source>
</evidence>
<reference evidence="3" key="1">
    <citation type="submission" date="2017-12" db="EMBL/GenBank/DDBJ databases">
        <authorList>
            <consortium name="DOE Joint Genome Institute"/>
            <person name="Mondo S.J."/>
            <person name="Kjaerbolling I."/>
            <person name="Vesth T.C."/>
            <person name="Frisvad J.C."/>
            <person name="Nybo J.L."/>
            <person name="Theobald S."/>
            <person name="Kuo A."/>
            <person name="Bowyer P."/>
            <person name="Matsuda Y."/>
            <person name="Lyhne E.K."/>
            <person name="Kogle M.E."/>
            <person name="Clum A."/>
            <person name="Lipzen A."/>
            <person name="Salamov A."/>
            <person name="Ngan C.Y."/>
            <person name="Daum C."/>
            <person name="Chiniquy J."/>
            <person name="Barry K."/>
            <person name="LaButti K."/>
            <person name="Haridas S."/>
            <person name="Simmons B.A."/>
            <person name="Magnuson J.K."/>
            <person name="Mortensen U.H."/>
            <person name="Larsen T.O."/>
            <person name="Grigoriev I.V."/>
            <person name="Baker S.E."/>
            <person name="Andersen M.R."/>
            <person name="Nordberg H.P."/>
            <person name="Cantor M.N."/>
            <person name="Hua S.X."/>
        </authorList>
    </citation>
    <scope>NUCLEOTIDE SEQUENCE [LARGE SCALE GENOMIC DNA]</scope>
    <source>
        <strain evidence="3">IBT 19404</strain>
    </source>
</reference>
<feature type="region of interest" description="Disordered" evidence="1">
    <location>
        <begin position="326"/>
        <end position="350"/>
    </location>
</feature>
<feature type="compositionally biased region" description="Low complexity" evidence="1">
    <location>
        <begin position="264"/>
        <end position="282"/>
    </location>
</feature>
<sequence length="415" mass="44350">MPRRDRWTPEEIARVRRLRAENPGLTWNGIHRDSNRALRNSLAAENSSGGDQTAEEGSSAAPTVVPGDGATSTAEPEAVSQRVVETEEQEPGLSHQSVTDAGSTLGQEIKRRASFSPGRSATDAGSTFGQERKRRASSSPAGEHPSKRVKSAEDGSLERVASGEAGEGSGLAGNPDTEGQEPVSPVEQVPRSRSVSEPIPFVENGQAARGIEDANSVGVIDLVESDVDTDSGSESSDSSVWLSETDDETGRSDTEFSPPPPGYNPSTSTTSTNSNPSTMSNNHTFSYEGSTINFIIGGSIVNTQAMTNNIVKPDMRRQIMKDLAARPRSGVTNDGSQATQAPSSFDAEKSKNKMKKTAHSQTAVDPEVALPAMWAMIDAQIEQSRMLAGEIRKMRKLTTSILEQASQETQVKREH</sequence>
<keyword evidence="3" id="KW-1185">Reference proteome</keyword>
<dbReference type="EMBL" id="KZ559608">
    <property type="protein sequence ID" value="PLN76849.1"/>
    <property type="molecule type" value="Genomic_DNA"/>
</dbReference>
<organism evidence="2 3">
    <name type="scientific">Aspergillus taichungensis</name>
    <dbReference type="NCBI Taxonomy" id="482145"/>
    <lineage>
        <taxon>Eukaryota</taxon>
        <taxon>Fungi</taxon>
        <taxon>Dikarya</taxon>
        <taxon>Ascomycota</taxon>
        <taxon>Pezizomycotina</taxon>
        <taxon>Eurotiomycetes</taxon>
        <taxon>Eurotiomycetidae</taxon>
        <taxon>Eurotiales</taxon>
        <taxon>Aspergillaceae</taxon>
        <taxon>Aspergillus</taxon>
        <taxon>Aspergillus subgen. Circumdati</taxon>
    </lineage>
</organism>
<evidence type="ECO:0000313" key="2">
    <source>
        <dbReference type="EMBL" id="PLN76849.1"/>
    </source>
</evidence>
<feature type="compositionally biased region" description="Polar residues" evidence="1">
    <location>
        <begin position="330"/>
        <end position="343"/>
    </location>
</feature>
<name>A0A2J5HII6_9EURO</name>
<feature type="compositionally biased region" description="Polar residues" evidence="1">
    <location>
        <begin position="117"/>
        <end position="129"/>
    </location>
</feature>
<feature type="region of interest" description="Disordered" evidence="1">
    <location>
        <begin position="40"/>
        <end position="207"/>
    </location>
</feature>
<feature type="region of interest" description="Disordered" evidence="1">
    <location>
        <begin position="225"/>
        <end position="282"/>
    </location>
</feature>
<feature type="compositionally biased region" description="Low complexity" evidence="1">
    <location>
        <begin position="232"/>
        <end position="243"/>
    </location>
</feature>
<gene>
    <name evidence="2" type="ORF">BDW42DRAFT_196886</name>
</gene>
<protein>
    <submittedName>
        <fullName evidence="2">Uncharacterized protein</fullName>
    </submittedName>
</protein>
<feature type="compositionally biased region" description="Basic and acidic residues" evidence="1">
    <location>
        <begin position="144"/>
        <end position="157"/>
    </location>
</feature>
<proteinExistence type="predicted"/>